<proteinExistence type="predicted"/>
<evidence type="ECO:0000313" key="3">
    <source>
        <dbReference type="Proteomes" id="UP000246991"/>
    </source>
</evidence>
<keyword evidence="3" id="KW-1185">Reference proteome</keyword>
<dbReference type="OrthoDB" id="76567at2759"/>
<dbReference type="Proteomes" id="UP000246991">
    <property type="component" value="Unassembled WGS sequence"/>
</dbReference>
<comment type="caution">
    <text evidence="2">The sequence shown here is derived from an EMBL/GenBank/DDBJ whole genome shotgun (WGS) entry which is preliminary data.</text>
</comment>
<accession>A0A317SC35</accession>
<feature type="region of interest" description="Disordered" evidence="1">
    <location>
        <begin position="1"/>
        <end position="27"/>
    </location>
</feature>
<dbReference type="STRING" id="42249.A0A317SC35"/>
<gene>
    <name evidence="2" type="ORF">C7212DRAFT_287936</name>
</gene>
<organism evidence="2 3">
    <name type="scientific">Tuber magnatum</name>
    <name type="common">white Piedmont truffle</name>
    <dbReference type="NCBI Taxonomy" id="42249"/>
    <lineage>
        <taxon>Eukaryota</taxon>
        <taxon>Fungi</taxon>
        <taxon>Dikarya</taxon>
        <taxon>Ascomycota</taxon>
        <taxon>Pezizomycotina</taxon>
        <taxon>Pezizomycetes</taxon>
        <taxon>Pezizales</taxon>
        <taxon>Tuberaceae</taxon>
        <taxon>Tuber</taxon>
    </lineage>
</organism>
<dbReference type="AlphaFoldDB" id="A0A317SC35"/>
<name>A0A317SC35_9PEZI</name>
<sequence>MPAMQADTYLTPPASQAPTPSESHDPGSFFLQELGDVDYEKYDGIELFAWTVDSQAKRAHSSNASEYVVFTQVAEDELAEIDDFRDTHRKALRFMYLNDQNTLIVKVMPGMIHESFGRGLMNAVWKKTIMMGVDEELITVGSTRFRGTGSQKEADEAVKPFASRPLEADWPTIIIECGISRSLNHLRMVARWWLQKSGGLVKIVLLISASKATRSIHIEQWEMSVHIVDINVAPPPAPAVPAPVTAAPTVPAPVTVAPAVPVPAIPALVATGAPLVLLFDKIFLRPPLAAQGEGNIILTAHDLEAYASRVWHGSQ</sequence>
<evidence type="ECO:0000256" key="1">
    <source>
        <dbReference type="SAM" id="MobiDB-lite"/>
    </source>
</evidence>
<protein>
    <submittedName>
        <fullName evidence="2">Uncharacterized protein</fullName>
    </submittedName>
</protein>
<reference evidence="2 3" key="1">
    <citation type="submission" date="2018-03" db="EMBL/GenBank/DDBJ databases">
        <title>Genomes of Pezizomycetes fungi and the evolution of truffles.</title>
        <authorList>
            <person name="Murat C."/>
            <person name="Payen T."/>
            <person name="Noel B."/>
            <person name="Kuo A."/>
            <person name="Martin F.M."/>
        </authorList>
    </citation>
    <scope>NUCLEOTIDE SEQUENCE [LARGE SCALE GENOMIC DNA]</scope>
    <source>
        <strain evidence="2">091103-1</strain>
    </source>
</reference>
<dbReference type="EMBL" id="PYWC01000122">
    <property type="protein sequence ID" value="PWW72032.1"/>
    <property type="molecule type" value="Genomic_DNA"/>
</dbReference>
<evidence type="ECO:0000313" key="2">
    <source>
        <dbReference type="EMBL" id="PWW72032.1"/>
    </source>
</evidence>